<dbReference type="PANTHER" id="PTHR33929">
    <property type="entry name" value="MEMBRANE-ASSOCIATED KINASE REGULATOR 2-RELATED"/>
    <property type="match status" value="1"/>
</dbReference>
<proteinExistence type="predicted"/>
<dbReference type="InterPro" id="IPR039619">
    <property type="entry name" value="MAKR2/5"/>
</dbReference>
<comment type="caution">
    <text evidence="2">The sequence shown here is derived from an EMBL/GenBank/DDBJ whole genome shotgun (WGS) entry which is preliminary data.</text>
</comment>
<organism evidence="2 3">
    <name type="scientific">Arachis hypogaea</name>
    <name type="common">Peanut</name>
    <dbReference type="NCBI Taxonomy" id="3818"/>
    <lineage>
        <taxon>Eukaryota</taxon>
        <taxon>Viridiplantae</taxon>
        <taxon>Streptophyta</taxon>
        <taxon>Embryophyta</taxon>
        <taxon>Tracheophyta</taxon>
        <taxon>Spermatophyta</taxon>
        <taxon>Magnoliopsida</taxon>
        <taxon>eudicotyledons</taxon>
        <taxon>Gunneridae</taxon>
        <taxon>Pentapetalae</taxon>
        <taxon>rosids</taxon>
        <taxon>fabids</taxon>
        <taxon>Fabales</taxon>
        <taxon>Fabaceae</taxon>
        <taxon>Papilionoideae</taxon>
        <taxon>50 kb inversion clade</taxon>
        <taxon>dalbergioids sensu lato</taxon>
        <taxon>Dalbergieae</taxon>
        <taxon>Pterocarpus clade</taxon>
        <taxon>Arachis</taxon>
    </lineage>
</organism>
<dbReference type="STRING" id="3818.A0A444ZZA0"/>
<feature type="compositionally biased region" description="Low complexity" evidence="1">
    <location>
        <begin position="92"/>
        <end position="107"/>
    </location>
</feature>
<dbReference type="Gramene" id="arahy.Tifrunner.gnm2.ann2.Ah13g404800.1">
    <property type="protein sequence ID" value="arahy.Tifrunner.gnm2.ann2.Ah13g404800.1-CDS"/>
    <property type="gene ID" value="arahy.Tifrunner.gnm2.ann2.Ah13g404800"/>
</dbReference>
<reference evidence="2 3" key="1">
    <citation type="submission" date="2019-01" db="EMBL/GenBank/DDBJ databases">
        <title>Sequencing of cultivated peanut Arachis hypogaea provides insights into genome evolution and oil improvement.</title>
        <authorList>
            <person name="Chen X."/>
        </authorList>
    </citation>
    <scope>NUCLEOTIDE SEQUENCE [LARGE SCALE GENOMIC DNA]</scope>
    <source>
        <strain evidence="3">cv. Fuhuasheng</strain>
        <tissue evidence="2">Leaves</tissue>
    </source>
</reference>
<feature type="compositionally biased region" description="Pro residues" evidence="1">
    <location>
        <begin position="20"/>
        <end position="30"/>
    </location>
</feature>
<feature type="region of interest" description="Disordered" evidence="1">
    <location>
        <begin position="226"/>
        <end position="278"/>
    </location>
</feature>
<gene>
    <name evidence="2" type="ORF">Ahy_B03g064280</name>
</gene>
<feature type="compositionally biased region" description="Polar residues" evidence="1">
    <location>
        <begin position="167"/>
        <end position="177"/>
    </location>
</feature>
<evidence type="ECO:0008006" key="4">
    <source>
        <dbReference type="Google" id="ProtNLM"/>
    </source>
</evidence>
<feature type="region of interest" description="Disordered" evidence="1">
    <location>
        <begin position="296"/>
        <end position="315"/>
    </location>
</feature>
<name>A0A444ZZA0_ARAHY</name>
<feature type="compositionally biased region" description="Polar residues" evidence="1">
    <location>
        <begin position="301"/>
        <end position="315"/>
    </location>
</feature>
<accession>A0A444ZZA0</accession>
<protein>
    <recommendedName>
        <fullName evidence="4">Membrane-associated kinase regulator</fullName>
    </recommendedName>
</protein>
<feature type="region of interest" description="Disordered" evidence="1">
    <location>
        <begin position="11"/>
        <end position="119"/>
    </location>
</feature>
<feature type="compositionally biased region" description="Low complexity" evidence="1">
    <location>
        <begin position="257"/>
        <end position="267"/>
    </location>
</feature>
<dbReference type="Proteomes" id="UP000289738">
    <property type="component" value="Chromosome B03"/>
</dbReference>
<dbReference type="OrthoDB" id="689803at2759"/>
<dbReference type="AlphaFoldDB" id="A0A444ZZA0"/>
<evidence type="ECO:0000256" key="1">
    <source>
        <dbReference type="SAM" id="MobiDB-lite"/>
    </source>
</evidence>
<evidence type="ECO:0000313" key="3">
    <source>
        <dbReference type="Proteomes" id="UP000289738"/>
    </source>
</evidence>
<feature type="region of interest" description="Disordered" evidence="1">
    <location>
        <begin position="167"/>
        <end position="200"/>
    </location>
</feature>
<dbReference type="EMBL" id="SDMP01000013">
    <property type="protein sequence ID" value="RYR19497.1"/>
    <property type="molecule type" value="Genomic_DNA"/>
</dbReference>
<feature type="compositionally biased region" description="Pro residues" evidence="1">
    <location>
        <begin position="108"/>
        <end position="117"/>
    </location>
</feature>
<dbReference type="GO" id="GO:0005886">
    <property type="term" value="C:plasma membrane"/>
    <property type="evidence" value="ECO:0007669"/>
    <property type="project" value="InterPro"/>
</dbReference>
<sequence>MEVFTFLKYWRGGGGAEGRVPPPPPPPPAAPETTDEEEGPFIDLEFTLPNESQDHSHHSPQVHSSDSDDDGHISFTLSPSTNNHHNMELHLDPSSSFLNSNSDSDSNPNPPLPPPPFTASFLKSATKFRVFMLGLKKPKPNPTQQGKLCTVKFKVEEVPILSFFTRDNTSKPRASSNNKHESHSLSSPPPPSSCSSSSEEKRLMHKYLRMVKPLYIKISRNRCADDKLNVNASPPPQNQGEDGGSDESEGSKLLGKSRSASAAVLVSSRRRDDSLLQQHDGIQSAILHCKRSFNASRECESSQLPRSVSNPLHDT</sequence>
<dbReference type="PANTHER" id="PTHR33929:SF1">
    <property type="entry name" value="MEMBRANE-ASSOCIATED KINASE REGULATOR 2-RELATED"/>
    <property type="match status" value="1"/>
</dbReference>
<feature type="compositionally biased region" description="Polar residues" evidence="1">
    <location>
        <begin position="75"/>
        <end position="84"/>
    </location>
</feature>
<evidence type="ECO:0000313" key="2">
    <source>
        <dbReference type="EMBL" id="RYR19497.1"/>
    </source>
</evidence>
<keyword evidence="3" id="KW-1185">Reference proteome</keyword>